<proteinExistence type="predicted"/>
<dbReference type="HOGENOM" id="CLU_2253769_0_0_1"/>
<keyword evidence="2" id="KW-1185">Reference proteome</keyword>
<organism evidence="1 2">
    <name type="scientific">Amborella trichopoda</name>
    <dbReference type="NCBI Taxonomy" id="13333"/>
    <lineage>
        <taxon>Eukaryota</taxon>
        <taxon>Viridiplantae</taxon>
        <taxon>Streptophyta</taxon>
        <taxon>Embryophyta</taxon>
        <taxon>Tracheophyta</taxon>
        <taxon>Spermatophyta</taxon>
        <taxon>Magnoliopsida</taxon>
        <taxon>Amborellales</taxon>
        <taxon>Amborellaceae</taxon>
        <taxon>Amborella</taxon>
    </lineage>
</organism>
<name>W1NDT7_AMBTC</name>
<gene>
    <name evidence="1" type="ORF">AMTR_s00137p00030430</name>
</gene>
<dbReference type="EMBL" id="KI397541">
    <property type="protein sequence ID" value="ERM93897.1"/>
    <property type="molecule type" value="Genomic_DNA"/>
</dbReference>
<protein>
    <submittedName>
        <fullName evidence="1">Uncharacterized protein</fullName>
    </submittedName>
</protein>
<evidence type="ECO:0000313" key="1">
    <source>
        <dbReference type="EMBL" id="ERM93897.1"/>
    </source>
</evidence>
<accession>W1NDT7</accession>
<sequence length="104" mass="11598">MAVLPYSQVFMIIEVDGSRLDGRGCGSPTSNEDKLKCTHCRKTQHTRDTCSDLVGRPRQNFSRSNSATINEGTALAIQGQQDTTFFEHAEELVTIPKRDLLDLK</sequence>
<reference evidence="2" key="1">
    <citation type="journal article" date="2013" name="Science">
        <title>The Amborella genome and the evolution of flowering plants.</title>
        <authorList>
            <consortium name="Amborella Genome Project"/>
        </authorList>
    </citation>
    <scope>NUCLEOTIDE SEQUENCE [LARGE SCALE GENOMIC DNA]</scope>
</reference>
<dbReference type="AlphaFoldDB" id="W1NDT7"/>
<dbReference type="Gramene" id="ERM93897">
    <property type="protein sequence ID" value="ERM93897"/>
    <property type="gene ID" value="AMTR_s00137p00030430"/>
</dbReference>
<dbReference type="Proteomes" id="UP000017836">
    <property type="component" value="Unassembled WGS sequence"/>
</dbReference>
<evidence type="ECO:0000313" key="2">
    <source>
        <dbReference type="Proteomes" id="UP000017836"/>
    </source>
</evidence>